<protein>
    <submittedName>
        <fullName evidence="3">FHA domain protein</fullName>
    </submittedName>
</protein>
<feature type="domain" description="FHA" evidence="2">
    <location>
        <begin position="24"/>
        <end position="73"/>
    </location>
</feature>
<dbReference type="CDD" id="cd00060">
    <property type="entry name" value="FHA"/>
    <property type="match status" value="1"/>
</dbReference>
<evidence type="ECO:0000259" key="2">
    <source>
        <dbReference type="PROSITE" id="PS50006"/>
    </source>
</evidence>
<dbReference type="Gene3D" id="2.60.200.20">
    <property type="match status" value="1"/>
</dbReference>
<keyword evidence="4" id="KW-1185">Reference proteome</keyword>
<feature type="compositionally biased region" description="Acidic residues" evidence="1">
    <location>
        <begin position="241"/>
        <end position="255"/>
    </location>
</feature>
<proteinExistence type="predicted"/>
<dbReference type="Proteomes" id="UP000319976">
    <property type="component" value="Chromosome"/>
</dbReference>
<dbReference type="AlphaFoldDB" id="A0A517TA92"/>
<feature type="region of interest" description="Disordered" evidence="1">
    <location>
        <begin position="241"/>
        <end position="264"/>
    </location>
</feature>
<dbReference type="SMART" id="SM00240">
    <property type="entry name" value="FHA"/>
    <property type="match status" value="1"/>
</dbReference>
<dbReference type="InterPro" id="IPR008984">
    <property type="entry name" value="SMAD_FHA_dom_sf"/>
</dbReference>
<reference evidence="3 4" key="1">
    <citation type="submission" date="2019-02" db="EMBL/GenBank/DDBJ databases">
        <title>Deep-cultivation of Planctomycetes and their phenomic and genomic characterization uncovers novel biology.</title>
        <authorList>
            <person name="Wiegand S."/>
            <person name="Jogler M."/>
            <person name="Boedeker C."/>
            <person name="Pinto D."/>
            <person name="Vollmers J."/>
            <person name="Rivas-Marin E."/>
            <person name="Kohn T."/>
            <person name="Peeters S.H."/>
            <person name="Heuer A."/>
            <person name="Rast P."/>
            <person name="Oberbeckmann S."/>
            <person name="Bunk B."/>
            <person name="Jeske O."/>
            <person name="Meyerdierks A."/>
            <person name="Storesund J.E."/>
            <person name="Kallscheuer N."/>
            <person name="Luecker S."/>
            <person name="Lage O.M."/>
            <person name="Pohl T."/>
            <person name="Merkel B.J."/>
            <person name="Hornburger P."/>
            <person name="Mueller R.-W."/>
            <person name="Bruemmer F."/>
            <person name="Labrenz M."/>
            <person name="Spormann A.M."/>
            <person name="Op den Camp H."/>
            <person name="Overmann J."/>
            <person name="Amann R."/>
            <person name="Jetten M.S.M."/>
            <person name="Mascher T."/>
            <person name="Medema M.H."/>
            <person name="Devos D.P."/>
            <person name="Kaster A.-K."/>
            <person name="Ovreas L."/>
            <person name="Rohde M."/>
            <person name="Galperin M.Y."/>
            <person name="Jogler C."/>
        </authorList>
    </citation>
    <scope>NUCLEOTIDE SEQUENCE [LARGE SCALE GENOMIC DNA]</scope>
    <source>
        <strain evidence="3 4">V22</strain>
    </source>
</reference>
<dbReference type="EMBL" id="CP036316">
    <property type="protein sequence ID" value="QDT65291.1"/>
    <property type="molecule type" value="Genomic_DNA"/>
</dbReference>
<dbReference type="InterPro" id="IPR000253">
    <property type="entry name" value="FHA_dom"/>
</dbReference>
<dbReference type="SUPFAM" id="SSF49879">
    <property type="entry name" value="SMAD/FHA domain"/>
    <property type="match status" value="1"/>
</dbReference>
<sequence>MRVYLEVADSSKSNVKRITLRNTTTIGRSKNCDLRIASSRISRKHCRLVIADGVVRVTDLGSSNGTFIDSDRILEGESGALLPDATLSIAGIKFRVRYNVNEDAQGSDPEYSTMHLSHEDVATATDPSVVHEGGLGYTASVSDDEGLQQTSAFEAVPRHVAPESNAGIVEAIEAEEGSFIQIRPDSEDEDEMIEVIADELSVDDPADSEFDMNVQKGEDSVEIEAVEQDEEDFVADILMAEGDDEESSAGDEELGEFLKQFEEG</sequence>
<organism evidence="3 4">
    <name type="scientific">Calycomorphotria hydatis</name>
    <dbReference type="NCBI Taxonomy" id="2528027"/>
    <lineage>
        <taxon>Bacteria</taxon>
        <taxon>Pseudomonadati</taxon>
        <taxon>Planctomycetota</taxon>
        <taxon>Planctomycetia</taxon>
        <taxon>Planctomycetales</taxon>
        <taxon>Planctomycetaceae</taxon>
        <taxon>Calycomorphotria</taxon>
    </lineage>
</organism>
<dbReference type="InterPro" id="IPR050923">
    <property type="entry name" value="Cell_Proc_Reg/RNA_Proc"/>
</dbReference>
<dbReference type="KEGG" id="chya:V22_25390"/>
<gene>
    <name evidence="3" type="ORF">V22_25390</name>
</gene>
<dbReference type="Pfam" id="PF00498">
    <property type="entry name" value="FHA"/>
    <property type="match status" value="1"/>
</dbReference>
<dbReference type="PROSITE" id="PS50006">
    <property type="entry name" value="FHA_DOMAIN"/>
    <property type="match status" value="1"/>
</dbReference>
<evidence type="ECO:0000256" key="1">
    <source>
        <dbReference type="SAM" id="MobiDB-lite"/>
    </source>
</evidence>
<evidence type="ECO:0000313" key="4">
    <source>
        <dbReference type="Proteomes" id="UP000319976"/>
    </source>
</evidence>
<dbReference type="OrthoDB" id="9816434at2"/>
<dbReference type="PANTHER" id="PTHR23308">
    <property type="entry name" value="NUCLEAR INHIBITOR OF PROTEIN PHOSPHATASE-1"/>
    <property type="match status" value="1"/>
</dbReference>
<evidence type="ECO:0000313" key="3">
    <source>
        <dbReference type="EMBL" id="QDT65291.1"/>
    </source>
</evidence>
<dbReference type="RefSeq" id="WP_145263166.1">
    <property type="nucleotide sequence ID" value="NZ_CP036316.1"/>
</dbReference>
<name>A0A517TA92_9PLAN</name>
<accession>A0A517TA92</accession>